<dbReference type="PROSITE" id="PS51257">
    <property type="entry name" value="PROKAR_LIPOPROTEIN"/>
    <property type="match status" value="1"/>
</dbReference>
<dbReference type="AlphaFoldDB" id="A0A7J6ER24"/>
<evidence type="ECO:0000313" key="3">
    <source>
        <dbReference type="Proteomes" id="UP000525078"/>
    </source>
</evidence>
<protein>
    <submittedName>
        <fullName evidence="2">Uncharacterized protein</fullName>
    </submittedName>
</protein>
<evidence type="ECO:0000313" key="2">
    <source>
        <dbReference type="EMBL" id="KAF4360873.1"/>
    </source>
</evidence>
<dbReference type="Proteomes" id="UP000525078">
    <property type="component" value="Unassembled WGS sequence"/>
</dbReference>
<feature type="signal peptide" evidence="1">
    <location>
        <begin position="1"/>
        <end position="23"/>
    </location>
</feature>
<accession>A0A7J6ER24</accession>
<proteinExistence type="predicted"/>
<gene>
    <name evidence="2" type="ORF">F8388_020026</name>
</gene>
<reference evidence="2 3" key="1">
    <citation type="journal article" date="2020" name="bioRxiv">
        <title>Sequence and annotation of 42 cannabis genomes reveals extensive copy number variation in cannabinoid synthesis and pathogen resistance genes.</title>
        <authorList>
            <person name="Mckernan K.J."/>
            <person name="Helbert Y."/>
            <person name="Kane L.T."/>
            <person name="Ebling H."/>
            <person name="Zhang L."/>
            <person name="Liu B."/>
            <person name="Eaton Z."/>
            <person name="Mclaughlin S."/>
            <person name="Kingan S."/>
            <person name="Baybayan P."/>
            <person name="Concepcion G."/>
            <person name="Jordan M."/>
            <person name="Riva A."/>
            <person name="Barbazuk W."/>
            <person name="Harkins T."/>
        </authorList>
    </citation>
    <scope>NUCLEOTIDE SEQUENCE [LARGE SCALE GENOMIC DNA]</scope>
    <source>
        <strain evidence="3">cv. Jamaican Lion 4</strain>
        <tissue evidence="2">Leaf</tissue>
    </source>
</reference>
<dbReference type="Gene3D" id="2.60.40.1170">
    <property type="entry name" value="Mu homology domain, subdomain B"/>
    <property type="match status" value="1"/>
</dbReference>
<sequence>MMKQEMLLSYVVLQTNLLYGCSCGEDDWNERCICVKECPFENVLRLGSPWELVAVLRARNQFFFGNRAFDLASVSRQVFEDVVEFTRIQDKLGTKSVFTQTAQLSFINVPCIWVEKNVCEEFQWACKYGVTWLQGNHYENLTTQKMECVFLDVVQSVNILVNNNGQIIHSDVVGALKMRTYLRWCPDKTEFGRVSISETKQTALHPLQSHSTILSFVLSLFWKTE</sequence>
<comment type="caution">
    <text evidence="2">The sequence shown here is derived from an EMBL/GenBank/DDBJ whole genome shotgun (WGS) entry which is preliminary data.</text>
</comment>
<dbReference type="SUPFAM" id="SSF49447">
    <property type="entry name" value="Second domain of Mu2 adaptin subunit (ap50) of ap2 adaptor"/>
    <property type="match status" value="1"/>
</dbReference>
<keyword evidence="1" id="KW-0732">Signal</keyword>
<feature type="chain" id="PRO_5029843758" evidence="1">
    <location>
        <begin position="24"/>
        <end position="225"/>
    </location>
</feature>
<dbReference type="InterPro" id="IPR036168">
    <property type="entry name" value="AP2_Mu_C_sf"/>
</dbReference>
<dbReference type="EMBL" id="JAATIP010000197">
    <property type="protein sequence ID" value="KAF4360873.1"/>
    <property type="molecule type" value="Genomic_DNA"/>
</dbReference>
<evidence type="ECO:0000256" key="1">
    <source>
        <dbReference type="SAM" id="SignalP"/>
    </source>
</evidence>
<organism evidence="2 3">
    <name type="scientific">Cannabis sativa</name>
    <name type="common">Hemp</name>
    <name type="synonym">Marijuana</name>
    <dbReference type="NCBI Taxonomy" id="3483"/>
    <lineage>
        <taxon>Eukaryota</taxon>
        <taxon>Viridiplantae</taxon>
        <taxon>Streptophyta</taxon>
        <taxon>Embryophyta</taxon>
        <taxon>Tracheophyta</taxon>
        <taxon>Spermatophyta</taxon>
        <taxon>Magnoliopsida</taxon>
        <taxon>eudicotyledons</taxon>
        <taxon>Gunneridae</taxon>
        <taxon>Pentapetalae</taxon>
        <taxon>rosids</taxon>
        <taxon>fabids</taxon>
        <taxon>Rosales</taxon>
        <taxon>Cannabaceae</taxon>
        <taxon>Cannabis</taxon>
    </lineage>
</organism>
<name>A0A7J6ER24_CANSA</name>